<protein>
    <submittedName>
        <fullName evidence="2">Uncharacterized protein</fullName>
    </submittedName>
</protein>
<accession>A0ABW0PQ28</accession>
<dbReference type="Proteomes" id="UP001596031">
    <property type="component" value="Unassembled WGS sequence"/>
</dbReference>
<evidence type="ECO:0000256" key="1">
    <source>
        <dbReference type="SAM" id="SignalP"/>
    </source>
</evidence>
<keyword evidence="1" id="KW-0732">Signal</keyword>
<feature type="chain" id="PRO_5047500829" evidence="1">
    <location>
        <begin position="31"/>
        <end position="71"/>
    </location>
</feature>
<feature type="signal peptide" evidence="1">
    <location>
        <begin position="1"/>
        <end position="30"/>
    </location>
</feature>
<feature type="non-terminal residue" evidence="2">
    <location>
        <position position="1"/>
    </location>
</feature>
<organism evidence="2 3">
    <name type="scientific">Massilia jejuensis</name>
    <dbReference type="NCBI Taxonomy" id="648894"/>
    <lineage>
        <taxon>Bacteria</taxon>
        <taxon>Pseudomonadati</taxon>
        <taxon>Pseudomonadota</taxon>
        <taxon>Betaproteobacteria</taxon>
        <taxon>Burkholderiales</taxon>
        <taxon>Oxalobacteraceae</taxon>
        <taxon>Telluria group</taxon>
        <taxon>Massilia</taxon>
    </lineage>
</organism>
<dbReference type="RefSeq" id="WP_379727575.1">
    <property type="nucleotide sequence ID" value="NZ_JBHSMS010000102.1"/>
</dbReference>
<evidence type="ECO:0000313" key="2">
    <source>
        <dbReference type="EMBL" id="MFC5514114.1"/>
    </source>
</evidence>
<sequence>TVPVSHPRKQGVYILILTLFLSSSPAPVLTSTTAEFSSEQSCNAADARMAKEFKSSYGEHLPRFTLVCAAK</sequence>
<keyword evidence="3" id="KW-1185">Reference proteome</keyword>
<evidence type="ECO:0000313" key="3">
    <source>
        <dbReference type="Proteomes" id="UP001596031"/>
    </source>
</evidence>
<gene>
    <name evidence="2" type="ORF">ACFPOU_23715</name>
</gene>
<name>A0ABW0PQ28_9BURK</name>
<reference evidence="3" key="1">
    <citation type="journal article" date="2019" name="Int. J. Syst. Evol. Microbiol.">
        <title>The Global Catalogue of Microorganisms (GCM) 10K type strain sequencing project: providing services to taxonomists for standard genome sequencing and annotation.</title>
        <authorList>
            <consortium name="The Broad Institute Genomics Platform"/>
            <consortium name="The Broad Institute Genome Sequencing Center for Infectious Disease"/>
            <person name="Wu L."/>
            <person name="Ma J."/>
        </authorList>
    </citation>
    <scope>NUCLEOTIDE SEQUENCE [LARGE SCALE GENOMIC DNA]</scope>
    <source>
        <strain evidence="3">CCUG 38813</strain>
    </source>
</reference>
<comment type="caution">
    <text evidence="2">The sequence shown here is derived from an EMBL/GenBank/DDBJ whole genome shotgun (WGS) entry which is preliminary data.</text>
</comment>
<proteinExistence type="predicted"/>
<dbReference type="EMBL" id="JBHSMS010000102">
    <property type="protein sequence ID" value="MFC5514114.1"/>
    <property type="molecule type" value="Genomic_DNA"/>
</dbReference>